<comment type="caution">
    <text evidence="1">The sequence shown here is derived from an EMBL/GenBank/DDBJ whole genome shotgun (WGS) entry which is preliminary data.</text>
</comment>
<protein>
    <submittedName>
        <fullName evidence="1">DUF3892 domain-containing protein</fullName>
    </submittedName>
</protein>
<dbReference type="AlphaFoldDB" id="A0A2S9Q7P0"/>
<reference evidence="1 2" key="1">
    <citation type="submission" date="2018-02" db="EMBL/GenBank/DDBJ databases">
        <title>Whole genome sequencing of endophytic bacterium.</title>
        <authorList>
            <person name="Eedara R."/>
            <person name="Podile A.R."/>
        </authorList>
    </citation>
    <scope>NUCLEOTIDE SEQUENCE [LARGE SCALE GENOMIC DNA]</scope>
    <source>
        <strain evidence="1 2">RP1T</strain>
    </source>
</reference>
<organism evidence="1 2">
    <name type="scientific">Labrys okinawensis</name>
    <dbReference type="NCBI Taxonomy" id="346911"/>
    <lineage>
        <taxon>Bacteria</taxon>
        <taxon>Pseudomonadati</taxon>
        <taxon>Pseudomonadota</taxon>
        <taxon>Alphaproteobacteria</taxon>
        <taxon>Hyphomicrobiales</taxon>
        <taxon>Xanthobacteraceae</taxon>
        <taxon>Labrys</taxon>
    </lineage>
</organism>
<dbReference type="Pfam" id="PF13031">
    <property type="entry name" value="DUF3892"/>
    <property type="match status" value="1"/>
</dbReference>
<gene>
    <name evidence="1" type="ORF">C5L14_23290</name>
</gene>
<dbReference type="Proteomes" id="UP000237682">
    <property type="component" value="Unassembled WGS sequence"/>
</dbReference>
<sequence length="96" mass="10754">MAGRFQIKCINKPNRDSSVEHITHVGGFGPPQWKLSVEEVIRRIETKGADHEDFYVQVGVYTANVVVVSPVGRRKYIKTEPDSVGFDNLLSLPECP</sequence>
<dbReference type="RefSeq" id="WP_105864457.1">
    <property type="nucleotide sequence ID" value="NZ_PUEJ01000009.1"/>
</dbReference>
<name>A0A2S9Q7P0_9HYPH</name>
<keyword evidence="2" id="KW-1185">Reference proteome</keyword>
<dbReference type="OrthoDB" id="826539at2"/>
<accession>A0A2S9Q7P0</accession>
<evidence type="ECO:0000313" key="2">
    <source>
        <dbReference type="Proteomes" id="UP000237682"/>
    </source>
</evidence>
<proteinExistence type="predicted"/>
<dbReference type="InterPro" id="IPR024997">
    <property type="entry name" value="DUF3892"/>
</dbReference>
<dbReference type="EMBL" id="PUEJ01000009">
    <property type="protein sequence ID" value="PRH85368.1"/>
    <property type="molecule type" value="Genomic_DNA"/>
</dbReference>
<evidence type="ECO:0000313" key="1">
    <source>
        <dbReference type="EMBL" id="PRH85368.1"/>
    </source>
</evidence>